<gene>
    <name evidence="4" type="ORF">QO015_003304</name>
</gene>
<evidence type="ECO:0000313" key="5">
    <source>
        <dbReference type="Proteomes" id="UP001223743"/>
    </source>
</evidence>
<evidence type="ECO:0000313" key="4">
    <source>
        <dbReference type="EMBL" id="MDQ0517691.1"/>
    </source>
</evidence>
<dbReference type="Pfam" id="PF01370">
    <property type="entry name" value="Epimerase"/>
    <property type="match status" value="1"/>
</dbReference>
<dbReference type="Gene3D" id="3.40.50.720">
    <property type="entry name" value="NAD(P)-binding Rossmann-like Domain"/>
    <property type="match status" value="1"/>
</dbReference>
<dbReference type="CDD" id="cd08946">
    <property type="entry name" value="SDR_e"/>
    <property type="match status" value="1"/>
</dbReference>
<proteinExistence type="inferred from homology"/>
<evidence type="ECO:0000259" key="3">
    <source>
        <dbReference type="Pfam" id="PF01370"/>
    </source>
</evidence>
<dbReference type="Proteomes" id="UP001223743">
    <property type="component" value="Unassembled WGS sequence"/>
</dbReference>
<dbReference type="SUPFAM" id="SSF51735">
    <property type="entry name" value="NAD(P)-binding Rossmann-fold domains"/>
    <property type="match status" value="1"/>
</dbReference>
<feature type="domain" description="NAD-dependent epimerase/dehydratase" evidence="3">
    <location>
        <begin position="3"/>
        <end position="246"/>
    </location>
</feature>
<comment type="similarity">
    <text evidence="2">Belongs to the NAD(P)-dependent epimerase/dehydratase family.</text>
</comment>
<protein>
    <submittedName>
        <fullName evidence="4">Nucleoside-diphosphate-sugar epimerase</fullName>
    </submittedName>
</protein>
<name>A0ABU0M9P9_9HYPH</name>
<dbReference type="RefSeq" id="WP_266282891.1">
    <property type="nucleotide sequence ID" value="NZ_JAPKNF010000002.1"/>
</dbReference>
<evidence type="ECO:0000256" key="1">
    <source>
        <dbReference type="ARBA" id="ARBA00005125"/>
    </source>
</evidence>
<accession>A0ABU0M9P9</accession>
<dbReference type="PANTHER" id="PTHR43000">
    <property type="entry name" value="DTDP-D-GLUCOSE 4,6-DEHYDRATASE-RELATED"/>
    <property type="match status" value="1"/>
</dbReference>
<dbReference type="InterPro" id="IPR001509">
    <property type="entry name" value="Epimerase_deHydtase"/>
</dbReference>
<keyword evidence="5" id="KW-1185">Reference proteome</keyword>
<dbReference type="EMBL" id="JAUSWJ010000001">
    <property type="protein sequence ID" value="MDQ0517691.1"/>
    <property type="molecule type" value="Genomic_DNA"/>
</dbReference>
<comment type="pathway">
    <text evidence="1">Bacterial outer membrane biogenesis; LPS O-antigen biosynthesis.</text>
</comment>
<evidence type="ECO:0000256" key="2">
    <source>
        <dbReference type="ARBA" id="ARBA00007637"/>
    </source>
</evidence>
<comment type="caution">
    <text evidence="4">The sequence shown here is derived from an EMBL/GenBank/DDBJ whole genome shotgun (WGS) entry which is preliminary data.</text>
</comment>
<organism evidence="4 5">
    <name type="scientific">Kaistia geumhonensis</name>
    <dbReference type="NCBI Taxonomy" id="410839"/>
    <lineage>
        <taxon>Bacteria</taxon>
        <taxon>Pseudomonadati</taxon>
        <taxon>Pseudomonadota</taxon>
        <taxon>Alphaproteobacteria</taxon>
        <taxon>Hyphomicrobiales</taxon>
        <taxon>Kaistiaceae</taxon>
        <taxon>Kaistia</taxon>
    </lineage>
</organism>
<dbReference type="InterPro" id="IPR036291">
    <property type="entry name" value="NAD(P)-bd_dom_sf"/>
</dbReference>
<reference evidence="4 5" key="1">
    <citation type="submission" date="2023-07" db="EMBL/GenBank/DDBJ databases">
        <title>Genomic Encyclopedia of Type Strains, Phase IV (KMG-IV): sequencing the most valuable type-strain genomes for metagenomic binning, comparative biology and taxonomic classification.</title>
        <authorList>
            <person name="Goeker M."/>
        </authorList>
    </citation>
    <scope>NUCLEOTIDE SEQUENCE [LARGE SCALE GENOMIC DNA]</scope>
    <source>
        <strain evidence="4 5">B1-1</strain>
    </source>
</reference>
<sequence>MSILVTGASGFLGLNILEQLLAEGESVVAVADKPLPLLATSVFSELPGRLTEAVCDVRQEDPIRRLIAGEQVTHVLHAAAITSNVARERTESGRVVSVNLGGLAAVAAASAAEGVERFVFVSSNAIFGGATPDYVMLDEDYPKDPGNLYALTKWQGEMILDKIGAATGLDWVAGRLAGVFGPWEHRTGIRDTMNPVFQANGLAFAGRPAWLPRPGHSNWHFSRDAAASLITLLRAPAHRHAVYNLGTPYLWSIGDWCERLAALFPDFSIAIGGDPGEATEINLYGDHDGGVLSWERFTEEFGPTGLYDLDAAFAHLMEWQARHQRFGFEEGGA</sequence>